<dbReference type="InterPro" id="IPR050428">
    <property type="entry name" value="TCS_sensor_his_kinase"/>
</dbReference>
<dbReference type="eggNOG" id="COG2205">
    <property type="taxonomic scope" value="Bacteria"/>
</dbReference>
<keyword evidence="6 12" id="KW-0812">Transmembrane</keyword>
<dbReference type="InterPro" id="IPR003661">
    <property type="entry name" value="HisK_dim/P_dom"/>
</dbReference>
<keyword evidence="10 12" id="KW-0472">Membrane</keyword>
<dbReference type="SUPFAM" id="SSF47384">
    <property type="entry name" value="Homodimeric domain of signal transducing histidine kinase"/>
    <property type="match status" value="1"/>
</dbReference>
<dbReference type="HOGENOM" id="CLU_000445_89_6_10"/>
<dbReference type="Gene3D" id="6.10.340.10">
    <property type="match status" value="1"/>
</dbReference>
<evidence type="ECO:0000256" key="10">
    <source>
        <dbReference type="ARBA" id="ARBA00023136"/>
    </source>
</evidence>
<dbReference type="EC" id="2.7.13.3" evidence="3"/>
<protein>
    <recommendedName>
        <fullName evidence="3">histidine kinase</fullName>
        <ecNumber evidence="3">2.7.13.3</ecNumber>
    </recommendedName>
</protein>
<evidence type="ECO:0000256" key="6">
    <source>
        <dbReference type="ARBA" id="ARBA00022692"/>
    </source>
</evidence>
<keyword evidence="4" id="KW-0597">Phosphoprotein</keyword>
<dbReference type="GO" id="GO:0005886">
    <property type="term" value="C:plasma membrane"/>
    <property type="evidence" value="ECO:0007669"/>
    <property type="project" value="TreeGrafter"/>
</dbReference>
<evidence type="ECO:0000256" key="12">
    <source>
        <dbReference type="SAM" id="Phobius"/>
    </source>
</evidence>
<dbReference type="InterPro" id="IPR003660">
    <property type="entry name" value="HAMP_dom"/>
</dbReference>
<dbReference type="Pfam" id="PF00512">
    <property type="entry name" value="HisKA"/>
    <property type="match status" value="1"/>
</dbReference>
<dbReference type="InterPro" id="IPR036890">
    <property type="entry name" value="HATPase_C_sf"/>
</dbReference>
<evidence type="ECO:0000256" key="1">
    <source>
        <dbReference type="ARBA" id="ARBA00000085"/>
    </source>
</evidence>
<dbReference type="InterPro" id="IPR003594">
    <property type="entry name" value="HATPase_dom"/>
</dbReference>
<dbReference type="SMART" id="SM00304">
    <property type="entry name" value="HAMP"/>
    <property type="match status" value="1"/>
</dbReference>
<evidence type="ECO:0000259" key="13">
    <source>
        <dbReference type="PROSITE" id="PS50109"/>
    </source>
</evidence>
<dbReference type="PANTHER" id="PTHR45436:SF15">
    <property type="entry name" value="SENSOR HISTIDINE KINASE CUSS"/>
    <property type="match status" value="1"/>
</dbReference>
<dbReference type="PROSITE" id="PS50109">
    <property type="entry name" value="HIS_KIN"/>
    <property type="match status" value="1"/>
</dbReference>
<dbReference type="InterPro" id="IPR004358">
    <property type="entry name" value="Sig_transdc_His_kin-like_C"/>
</dbReference>
<evidence type="ECO:0000256" key="5">
    <source>
        <dbReference type="ARBA" id="ARBA00022679"/>
    </source>
</evidence>
<comment type="catalytic activity">
    <reaction evidence="1">
        <text>ATP + protein L-histidine = ADP + protein N-phospho-L-histidine.</text>
        <dbReference type="EC" id="2.7.13.3"/>
    </reaction>
</comment>
<dbReference type="SMART" id="SM00387">
    <property type="entry name" value="HATPase_c"/>
    <property type="match status" value="1"/>
</dbReference>
<organism evidence="15 16">
    <name type="scientific">Robiginitalea biformata (strain ATCC BAA-864 / DSM 15991 / KCTC 12146 / HTCC2501)</name>
    <dbReference type="NCBI Taxonomy" id="313596"/>
    <lineage>
        <taxon>Bacteria</taxon>
        <taxon>Pseudomonadati</taxon>
        <taxon>Bacteroidota</taxon>
        <taxon>Flavobacteriia</taxon>
        <taxon>Flavobacteriales</taxon>
        <taxon>Flavobacteriaceae</taxon>
        <taxon>Robiginitalea</taxon>
    </lineage>
</organism>
<accession>A4CPK2</accession>
<feature type="transmembrane region" description="Helical" evidence="12">
    <location>
        <begin position="157"/>
        <end position="180"/>
    </location>
</feature>
<keyword evidence="7 15" id="KW-0418">Kinase</keyword>
<dbReference type="OrthoDB" id="9781208at2"/>
<reference evidence="15 16" key="1">
    <citation type="journal article" date="2009" name="J. Bacteriol.">
        <title>Complete genome sequence of Robiginitalea biformata HTCC2501.</title>
        <authorList>
            <person name="Oh H.M."/>
            <person name="Giovannoni S.J."/>
            <person name="Lee K."/>
            <person name="Ferriera S."/>
            <person name="Johnson J."/>
            <person name="Cho J.C."/>
        </authorList>
    </citation>
    <scope>NUCLEOTIDE SEQUENCE [LARGE SCALE GENOMIC DNA]</scope>
    <source>
        <strain evidence="16">ATCC BAA-864 / HTCC2501 / KCTC 12146</strain>
    </source>
</reference>
<keyword evidence="9" id="KW-0902">Two-component regulatory system</keyword>
<dbReference type="KEGG" id="rbi:RB2501_02825"/>
<proteinExistence type="predicted"/>
<evidence type="ECO:0000256" key="9">
    <source>
        <dbReference type="ARBA" id="ARBA00023012"/>
    </source>
</evidence>
<dbReference type="STRING" id="313596.RB2501_02825"/>
<dbReference type="RefSeq" id="WP_015755759.1">
    <property type="nucleotide sequence ID" value="NC_013222.1"/>
</dbReference>
<comment type="subcellular location">
    <subcellularLocation>
        <location evidence="2">Membrane</location>
        <topology evidence="2">Multi-pass membrane protein</topology>
    </subcellularLocation>
</comment>
<dbReference type="Gene3D" id="3.30.565.10">
    <property type="entry name" value="Histidine kinase-like ATPase, C-terminal domain"/>
    <property type="match status" value="1"/>
</dbReference>
<evidence type="ECO:0000313" key="15">
    <source>
        <dbReference type="EMBL" id="EAR14323.1"/>
    </source>
</evidence>
<dbReference type="CDD" id="cd00075">
    <property type="entry name" value="HATPase"/>
    <property type="match status" value="1"/>
</dbReference>
<dbReference type="SUPFAM" id="SSF55874">
    <property type="entry name" value="ATPase domain of HSP90 chaperone/DNA topoisomerase II/histidine kinase"/>
    <property type="match status" value="1"/>
</dbReference>
<evidence type="ECO:0000256" key="4">
    <source>
        <dbReference type="ARBA" id="ARBA00022553"/>
    </source>
</evidence>
<dbReference type="AlphaFoldDB" id="A4CPK2"/>
<feature type="domain" description="HAMP" evidence="14">
    <location>
        <begin position="181"/>
        <end position="234"/>
    </location>
</feature>
<dbReference type="PANTHER" id="PTHR45436">
    <property type="entry name" value="SENSOR HISTIDINE KINASE YKOH"/>
    <property type="match status" value="1"/>
</dbReference>
<dbReference type="Proteomes" id="UP000009049">
    <property type="component" value="Chromosome"/>
</dbReference>
<dbReference type="GO" id="GO:0000155">
    <property type="term" value="F:phosphorelay sensor kinase activity"/>
    <property type="evidence" value="ECO:0007669"/>
    <property type="project" value="InterPro"/>
</dbReference>
<dbReference type="SMART" id="SM00388">
    <property type="entry name" value="HisKA"/>
    <property type="match status" value="1"/>
</dbReference>
<evidence type="ECO:0000256" key="8">
    <source>
        <dbReference type="ARBA" id="ARBA00022989"/>
    </source>
</evidence>
<keyword evidence="8 12" id="KW-1133">Transmembrane helix</keyword>
<feature type="domain" description="Histidine kinase" evidence="13">
    <location>
        <begin position="242"/>
        <end position="459"/>
    </location>
</feature>
<keyword evidence="11" id="KW-0175">Coiled coil</keyword>
<sequence length="465" mass="51225">MRLRTRITAIFVLLTALLLLGVFTFIFLFSGFYTQREFQVRMEGRLFQLATELETTPGVLTTSGRVSTPGLTPNQQPALPEEAVGVYPVPSRPDMARIVTNQGLPDAFTRDLLAGGTAAWEQGGRYYRGTLLDLSQGETLLLLSARDTYGLNKQRNLLNLLILAYALSLACLLLLGEYFATQALSPINRIIRKVQSIRAGNLDDRLEVGRGKDELAELAGTFNNMLDRLEIAFDQQSRFINNASHELRNPLTAILGLTEVGQARQRDAASYRELLRDIEREAQRLDHLVDGLLQLAQTGESGKGFTAVPFRMDEIAMEIKEAMTVSGPGGRIRLDLEELPEDARGITLTGSPTLFKVALGNIVENACKYSGNEPVQLRVLNDGNDILILVADKGIGIPSGELTNIFEPFYRGSNVRSSRGYGFGLPMAYRIIRLHHGDIRISSQPGKGTLVTIRVPNLQGQRGLA</sequence>
<dbReference type="PROSITE" id="PS50885">
    <property type="entry name" value="HAMP"/>
    <property type="match status" value="1"/>
</dbReference>
<feature type="coiled-coil region" evidence="11">
    <location>
        <begin position="268"/>
        <end position="295"/>
    </location>
</feature>
<dbReference type="InterPro" id="IPR005467">
    <property type="entry name" value="His_kinase_dom"/>
</dbReference>
<evidence type="ECO:0000256" key="11">
    <source>
        <dbReference type="SAM" id="Coils"/>
    </source>
</evidence>
<dbReference type="PRINTS" id="PR00344">
    <property type="entry name" value="BCTRLSENSOR"/>
</dbReference>
<gene>
    <name evidence="15" type="ordered locus">RB2501_02825</name>
</gene>
<dbReference type="SUPFAM" id="SSF158472">
    <property type="entry name" value="HAMP domain-like"/>
    <property type="match status" value="1"/>
</dbReference>
<evidence type="ECO:0000256" key="2">
    <source>
        <dbReference type="ARBA" id="ARBA00004141"/>
    </source>
</evidence>
<dbReference type="Pfam" id="PF02518">
    <property type="entry name" value="HATPase_c"/>
    <property type="match status" value="1"/>
</dbReference>
<evidence type="ECO:0000313" key="16">
    <source>
        <dbReference type="Proteomes" id="UP000009049"/>
    </source>
</evidence>
<dbReference type="EMBL" id="CP001712">
    <property type="protein sequence ID" value="EAR14323.1"/>
    <property type="molecule type" value="Genomic_DNA"/>
</dbReference>
<dbReference type="InterPro" id="IPR036097">
    <property type="entry name" value="HisK_dim/P_sf"/>
</dbReference>
<evidence type="ECO:0000256" key="3">
    <source>
        <dbReference type="ARBA" id="ARBA00012438"/>
    </source>
</evidence>
<dbReference type="Gene3D" id="1.10.287.130">
    <property type="match status" value="1"/>
</dbReference>
<feature type="transmembrane region" description="Helical" evidence="12">
    <location>
        <begin position="6"/>
        <end position="33"/>
    </location>
</feature>
<name>A4CPK2_ROBBH</name>
<dbReference type="Pfam" id="PF00672">
    <property type="entry name" value="HAMP"/>
    <property type="match status" value="1"/>
</dbReference>
<dbReference type="CDD" id="cd06225">
    <property type="entry name" value="HAMP"/>
    <property type="match status" value="1"/>
</dbReference>
<keyword evidence="16" id="KW-1185">Reference proteome</keyword>
<dbReference type="FunFam" id="1.10.287.130:FF:000001">
    <property type="entry name" value="Two-component sensor histidine kinase"/>
    <property type="match status" value="1"/>
</dbReference>
<keyword evidence="5" id="KW-0808">Transferase</keyword>
<evidence type="ECO:0000259" key="14">
    <source>
        <dbReference type="PROSITE" id="PS50885"/>
    </source>
</evidence>
<evidence type="ECO:0000256" key="7">
    <source>
        <dbReference type="ARBA" id="ARBA00022777"/>
    </source>
</evidence>
<dbReference type="CDD" id="cd00082">
    <property type="entry name" value="HisKA"/>
    <property type="match status" value="1"/>
</dbReference>